<comment type="catalytic activity">
    <reaction evidence="7 8">
        <text>CMP + ATP = CDP + ADP</text>
        <dbReference type="Rhea" id="RHEA:11600"/>
        <dbReference type="ChEBI" id="CHEBI:30616"/>
        <dbReference type="ChEBI" id="CHEBI:58069"/>
        <dbReference type="ChEBI" id="CHEBI:60377"/>
        <dbReference type="ChEBI" id="CHEBI:456216"/>
        <dbReference type="EC" id="2.7.4.25"/>
    </reaction>
</comment>
<comment type="similarity">
    <text evidence="1 8">Belongs to the cytidylate kinase family. Type 1 subfamily.</text>
</comment>
<keyword evidence="4 8" id="KW-0418">Kinase</keyword>
<feature type="domain" description="Cytidylate kinase" evidence="9">
    <location>
        <begin position="4"/>
        <end position="207"/>
    </location>
</feature>
<sequence length="228" mass="25172">MISVAIDGPSGAGKSSLAKRLAKELGYVYVDTGAMYRAIGLYVLRAGLNPGDCQQVESVLNQIQIELRYQDGAQRVLLCGEDVSEAIRQEQVGMATSALAAYPSVRAFLLDLQRNMAKSHNVLMDGRDIGTVILPNATLKIFLTASATARAKRRLLELEQKGEQATFETVLKDIEQRDEQDMNRKEAPLRRAEDAVLVDTSDLDFEQSFTALRDLILQRVAQGQAKEE</sequence>
<evidence type="ECO:0000256" key="7">
    <source>
        <dbReference type="ARBA" id="ARBA00048478"/>
    </source>
</evidence>
<protein>
    <recommendedName>
        <fullName evidence="8">Cytidylate kinase</fullName>
        <shortName evidence="8">CK</shortName>
        <ecNumber evidence="8">2.7.4.25</ecNumber>
    </recommendedName>
    <alternativeName>
        <fullName evidence="8">Cytidine monophosphate kinase</fullName>
        <shortName evidence="8">CMP kinase</shortName>
    </alternativeName>
</protein>
<dbReference type="GO" id="GO:0015949">
    <property type="term" value="P:nucleobase-containing small molecule interconversion"/>
    <property type="evidence" value="ECO:0007669"/>
    <property type="project" value="TreeGrafter"/>
</dbReference>
<dbReference type="GO" id="GO:0005524">
    <property type="term" value="F:ATP binding"/>
    <property type="evidence" value="ECO:0007669"/>
    <property type="project" value="UniProtKB-UniRule"/>
</dbReference>
<evidence type="ECO:0000313" key="11">
    <source>
        <dbReference type="Proteomes" id="UP000713596"/>
    </source>
</evidence>
<evidence type="ECO:0000256" key="1">
    <source>
        <dbReference type="ARBA" id="ARBA00009427"/>
    </source>
</evidence>
<gene>
    <name evidence="8 10" type="primary">cmk</name>
    <name evidence="10" type="ORF">H9882_05880</name>
</gene>
<dbReference type="PANTHER" id="PTHR21299">
    <property type="entry name" value="CYTIDYLATE KINASE/PANTOATE-BETA-ALANINE LIGASE"/>
    <property type="match status" value="1"/>
</dbReference>
<dbReference type="Gene3D" id="3.40.50.300">
    <property type="entry name" value="P-loop containing nucleotide triphosphate hydrolases"/>
    <property type="match status" value="1"/>
</dbReference>
<comment type="subcellular location">
    <subcellularLocation>
        <location evidence="8">Cytoplasm</location>
    </subcellularLocation>
</comment>
<accession>A0A948T2Y2</accession>
<dbReference type="Pfam" id="PF02224">
    <property type="entry name" value="Cytidylate_kin"/>
    <property type="match status" value="1"/>
</dbReference>
<dbReference type="PANTHER" id="PTHR21299:SF2">
    <property type="entry name" value="CYTIDYLATE KINASE"/>
    <property type="match status" value="1"/>
</dbReference>
<reference evidence="10" key="1">
    <citation type="journal article" date="2021" name="PeerJ">
        <title>Extensive microbial diversity within the chicken gut microbiome revealed by metagenomics and culture.</title>
        <authorList>
            <person name="Gilroy R."/>
            <person name="Ravi A."/>
            <person name="Getino M."/>
            <person name="Pursley I."/>
            <person name="Horton D.L."/>
            <person name="Alikhan N.F."/>
            <person name="Baker D."/>
            <person name="Gharbi K."/>
            <person name="Hall N."/>
            <person name="Watson M."/>
            <person name="Adriaenssens E.M."/>
            <person name="Foster-Nyarko E."/>
            <person name="Jarju S."/>
            <person name="Secka A."/>
            <person name="Antonio M."/>
            <person name="Oren A."/>
            <person name="Chaudhuri R.R."/>
            <person name="La Ragione R."/>
            <person name="Hildebrand F."/>
            <person name="Pallen M.J."/>
        </authorList>
    </citation>
    <scope>NUCLEOTIDE SEQUENCE</scope>
    <source>
        <strain evidence="10">B5_2728</strain>
    </source>
</reference>
<dbReference type="GO" id="GO:0006220">
    <property type="term" value="P:pyrimidine nucleotide metabolic process"/>
    <property type="evidence" value="ECO:0007669"/>
    <property type="project" value="UniProtKB-UniRule"/>
</dbReference>
<dbReference type="NCBIfam" id="TIGR00017">
    <property type="entry name" value="cmk"/>
    <property type="match status" value="1"/>
</dbReference>
<dbReference type="InterPro" id="IPR003136">
    <property type="entry name" value="Cytidylate_kin"/>
</dbReference>
<evidence type="ECO:0000256" key="4">
    <source>
        <dbReference type="ARBA" id="ARBA00022777"/>
    </source>
</evidence>
<dbReference type="EMBL" id="JAHLFP010000048">
    <property type="protein sequence ID" value="MBU3806405.1"/>
    <property type="molecule type" value="Genomic_DNA"/>
</dbReference>
<proteinExistence type="inferred from homology"/>
<keyword evidence="2 8" id="KW-0808">Transferase</keyword>
<dbReference type="InterPro" id="IPR011994">
    <property type="entry name" value="Cytidylate_kinase_dom"/>
</dbReference>
<evidence type="ECO:0000256" key="6">
    <source>
        <dbReference type="ARBA" id="ARBA00047615"/>
    </source>
</evidence>
<evidence type="ECO:0000259" key="9">
    <source>
        <dbReference type="Pfam" id="PF02224"/>
    </source>
</evidence>
<dbReference type="SUPFAM" id="SSF52540">
    <property type="entry name" value="P-loop containing nucleoside triphosphate hydrolases"/>
    <property type="match status" value="1"/>
</dbReference>
<organism evidence="10 11">
    <name type="scientific">Candidatus Allofournierella pullistercoris</name>
    <dbReference type="NCBI Taxonomy" id="2838597"/>
    <lineage>
        <taxon>Bacteria</taxon>
        <taxon>Bacillati</taxon>
        <taxon>Bacillota</taxon>
        <taxon>Clostridia</taxon>
        <taxon>Eubacteriales</taxon>
        <taxon>Oscillospiraceae</taxon>
        <taxon>Allofournierella</taxon>
    </lineage>
</organism>
<name>A0A948T2Y2_9FIRM</name>
<dbReference type="Proteomes" id="UP000713596">
    <property type="component" value="Unassembled WGS sequence"/>
</dbReference>
<dbReference type="HAMAP" id="MF_00238">
    <property type="entry name" value="Cytidyl_kinase_type1"/>
    <property type="match status" value="1"/>
</dbReference>
<evidence type="ECO:0000256" key="5">
    <source>
        <dbReference type="ARBA" id="ARBA00022840"/>
    </source>
</evidence>
<keyword evidence="3 8" id="KW-0547">Nucleotide-binding</keyword>
<comment type="caution">
    <text evidence="10">The sequence shown here is derived from an EMBL/GenBank/DDBJ whole genome shotgun (WGS) entry which is preliminary data.</text>
</comment>
<comment type="catalytic activity">
    <reaction evidence="6 8">
        <text>dCMP + ATP = dCDP + ADP</text>
        <dbReference type="Rhea" id="RHEA:25094"/>
        <dbReference type="ChEBI" id="CHEBI:30616"/>
        <dbReference type="ChEBI" id="CHEBI:57566"/>
        <dbReference type="ChEBI" id="CHEBI:58593"/>
        <dbReference type="ChEBI" id="CHEBI:456216"/>
        <dbReference type="EC" id="2.7.4.25"/>
    </reaction>
</comment>
<keyword evidence="8" id="KW-0963">Cytoplasm</keyword>
<dbReference type="GO" id="GO:0036431">
    <property type="term" value="F:dCMP kinase activity"/>
    <property type="evidence" value="ECO:0007669"/>
    <property type="project" value="InterPro"/>
</dbReference>
<keyword evidence="5 8" id="KW-0067">ATP-binding</keyword>
<feature type="binding site" evidence="8">
    <location>
        <begin position="8"/>
        <end position="16"/>
    </location>
    <ligand>
        <name>ATP</name>
        <dbReference type="ChEBI" id="CHEBI:30616"/>
    </ligand>
</feature>
<dbReference type="CDD" id="cd02020">
    <property type="entry name" value="CMPK"/>
    <property type="match status" value="1"/>
</dbReference>
<dbReference type="GO" id="GO:0005829">
    <property type="term" value="C:cytosol"/>
    <property type="evidence" value="ECO:0007669"/>
    <property type="project" value="TreeGrafter"/>
</dbReference>
<dbReference type="EC" id="2.7.4.25" evidence="8"/>
<dbReference type="AlphaFoldDB" id="A0A948T2Y2"/>
<evidence type="ECO:0000256" key="3">
    <source>
        <dbReference type="ARBA" id="ARBA00022741"/>
    </source>
</evidence>
<reference evidence="10" key="2">
    <citation type="submission" date="2021-04" db="EMBL/GenBank/DDBJ databases">
        <authorList>
            <person name="Gilroy R."/>
        </authorList>
    </citation>
    <scope>NUCLEOTIDE SEQUENCE</scope>
    <source>
        <strain evidence="10">B5_2728</strain>
    </source>
</reference>
<evidence type="ECO:0000313" key="10">
    <source>
        <dbReference type="EMBL" id="MBU3806405.1"/>
    </source>
</evidence>
<evidence type="ECO:0000256" key="2">
    <source>
        <dbReference type="ARBA" id="ARBA00022679"/>
    </source>
</evidence>
<dbReference type="InterPro" id="IPR027417">
    <property type="entry name" value="P-loop_NTPase"/>
</dbReference>
<evidence type="ECO:0000256" key="8">
    <source>
        <dbReference type="HAMAP-Rule" id="MF_00238"/>
    </source>
</evidence>